<keyword evidence="3 7" id="KW-0547">Nucleotide-binding</keyword>
<dbReference type="FunFam" id="3.30.200.20:FF:000042">
    <property type="entry name" value="Aurora kinase A"/>
    <property type="match status" value="1"/>
</dbReference>
<dbReference type="PROSITE" id="PS50011">
    <property type="entry name" value="PROTEIN_KINASE_DOM"/>
    <property type="match status" value="1"/>
</dbReference>
<dbReference type="SUPFAM" id="SSF56112">
    <property type="entry name" value="Protein kinase-like (PK-like)"/>
    <property type="match status" value="1"/>
</dbReference>
<dbReference type="OrthoDB" id="377346at2759"/>
<feature type="binding site" evidence="7">
    <location>
        <position position="165"/>
    </location>
    <ligand>
        <name>ATP</name>
        <dbReference type="ChEBI" id="CHEBI:30616"/>
    </ligand>
</feature>
<evidence type="ECO:0000256" key="7">
    <source>
        <dbReference type="PIRSR" id="PIRSR630616-2"/>
    </source>
</evidence>
<feature type="binding site" evidence="7 9">
    <location>
        <position position="41"/>
    </location>
    <ligand>
        <name>ATP</name>
        <dbReference type="ChEBI" id="CHEBI:30616"/>
    </ligand>
</feature>
<evidence type="ECO:0000256" key="8">
    <source>
        <dbReference type="PIRSR" id="PIRSR630616-3"/>
    </source>
</evidence>
<gene>
    <name evidence="12" type="ORF">AV274_3992</name>
</gene>
<dbReference type="PIRSF" id="PIRSF000654">
    <property type="entry name" value="Integrin-linked_kinase"/>
    <property type="match status" value="1"/>
</dbReference>
<protein>
    <recommendedName>
        <fullName evidence="11">Protein kinase domain-containing protein</fullName>
    </recommendedName>
</protein>
<evidence type="ECO:0000313" key="13">
    <source>
        <dbReference type="Proteomes" id="UP000078348"/>
    </source>
</evidence>
<evidence type="ECO:0000259" key="11">
    <source>
        <dbReference type="PROSITE" id="PS50011"/>
    </source>
</evidence>
<dbReference type="InterPro" id="IPR011009">
    <property type="entry name" value="Kinase-like_dom_sf"/>
</dbReference>
<dbReference type="PANTHER" id="PTHR24350">
    <property type="entry name" value="SERINE/THREONINE-PROTEIN KINASE IAL-RELATED"/>
    <property type="match status" value="1"/>
</dbReference>
<dbReference type="PROSITE" id="PS00107">
    <property type="entry name" value="PROTEIN_KINASE_ATP"/>
    <property type="match status" value="1"/>
</dbReference>
<comment type="similarity">
    <text evidence="10">Belongs to the protein kinase superfamily.</text>
</comment>
<dbReference type="PROSITE" id="PS00108">
    <property type="entry name" value="PROTEIN_KINASE_ST"/>
    <property type="match status" value="1"/>
</dbReference>
<evidence type="ECO:0000256" key="1">
    <source>
        <dbReference type="ARBA" id="ARBA00022527"/>
    </source>
</evidence>
<name>A0A196SB91_BLAHN</name>
<keyword evidence="4" id="KW-0418">Kinase</keyword>
<feature type="domain" description="Protein kinase" evidence="11">
    <location>
        <begin position="12"/>
        <end position="285"/>
    </location>
</feature>
<keyword evidence="5 7" id="KW-0067">ATP-binding</keyword>
<keyword evidence="2" id="KW-0808">Transferase</keyword>
<evidence type="ECO:0000256" key="6">
    <source>
        <dbReference type="PIRSR" id="PIRSR630616-1"/>
    </source>
</evidence>
<dbReference type="FunFam" id="1.10.510.10:FF:000571">
    <property type="entry name" value="Maternal embryonic leucine zipper kinase"/>
    <property type="match status" value="1"/>
</dbReference>
<feature type="binding site" evidence="7">
    <location>
        <begin position="90"/>
        <end position="92"/>
    </location>
    <ligand>
        <name>ATP</name>
        <dbReference type="ChEBI" id="CHEBI:30616"/>
    </ligand>
</feature>
<dbReference type="Gene3D" id="1.10.510.10">
    <property type="entry name" value="Transferase(Phosphotransferase) domain 1"/>
    <property type="match status" value="1"/>
</dbReference>
<reference evidence="12 13" key="1">
    <citation type="submission" date="2016-05" db="EMBL/GenBank/DDBJ databases">
        <title>Nuclear genome of Blastocystis sp. subtype 1 NandII.</title>
        <authorList>
            <person name="Gentekaki E."/>
            <person name="Curtis B."/>
            <person name="Stairs C."/>
            <person name="Eme L."/>
            <person name="Herman E."/>
            <person name="Klimes V."/>
            <person name="Arias M.C."/>
            <person name="Elias M."/>
            <person name="Hilliou F."/>
            <person name="Klute M."/>
            <person name="Malik S.-B."/>
            <person name="Pightling A."/>
            <person name="Rachubinski R."/>
            <person name="Salas D."/>
            <person name="Schlacht A."/>
            <person name="Suga H."/>
            <person name="Archibald J."/>
            <person name="Ball S.G."/>
            <person name="Clark G."/>
            <person name="Dacks J."/>
            <person name="Van Der Giezen M."/>
            <person name="Tsaousis A."/>
            <person name="Roger A."/>
        </authorList>
    </citation>
    <scope>NUCLEOTIDE SEQUENCE [LARGE SCALE GENOMIC DNA]</scope>
    <source>
        <strain evidence="13">ATCC 50177 / NandII</strain>
    </source>
</reference>
<dbReference type="Proteomes" id="UP000078348">
    <property type="component" value="Unassembled WGS sequence"/>
</dbReference>
<evidence type="ECO:0000256" key="4">
    <source>
        <dbReference type="ARBA" id="ARBA00022777"/>
    </source>
</evidence>
<dbReference type="InterPro" id="IPR017441">
    <property type="entry name" value="Protein_kinase_ATP_BS"/>
</dbReference>
<feature type="binding site" evidence="7">
    <location>
        <begin position="142"/>
        <end position="143"/>
    </location>
    <ligand>
        <name>ATP</name>
        <dbReference type="ChEBI" id="CHEBI:30616"/>
    </ligand>
</feature>
<feature type="cross-link" description="Glycyl lysine isopeptide (Lys-Gly) (interchain with G-Cter in SUMO2)" evidence="8">
    <location>
        <position position="140"/>
    </location>
</feature>
<accession>A0A196SB91</accession>
<organism evidence="12 13">
    <name type="scientific">Blastocystis sp. subtype 1 (strain ATCC 50177 / NandII)</name>
    <dbReference type="NCBI Taxonomy" id="478820"/>
    <lineage>
        <taxon>Eukaryota</taxon>
        <taxon>Sar</taxon>
        <taxon>Stramenopiles</taxon>
        <taxon>Bigyra</taxon>
        <taxon>Opalozoa</taxon>
        <taxon>Opalinata</taxon>
        <taxon>Blastocystidae</taxon>
        <taxon>Blastocystis</taxon>
    </lineage>
</organism>
<dbReference type="GO" id="GO:0004674">
    <property type="term" value="F:protein serine/threonine kinase activity"/>
    <property type="evidence" value="ECO:0007669"/>
    <property type="project" value="UniProtKB-KW"/>
</dbReference>
<proteinExistence type="inferred from homology"/>
<evidence type="ECO:0000256" key="9">
    <source>
        <dbReference type="PROSITE-ProRule" id="PRU10141"/>
    </source>
</evidence>
<comment type="caution">
    <text evidence="12">The sequence shown here is derived from an EMBL/GenBank/DDBJ whole genome shotgun (WGS) entry which is preliminary data.</text>
</comment>
<dbReference type="AlphaFoldDB" id="A0A196SB91"/>
<keyword evidence="1 10" id="KW-0723">Serine/threonine-protein kinase</keyword>
<sequence>MVSNKSWCFNDFGFKKALGEGQYGKVFLARELNSNKLVALKIMFLKKYAENNILDQLKQEIEIHSHLIHNRIARVYGSFVNLDRVGIVMEYAPEGTLFNLMIKNNWMKGMPMKYVQQVARQVYSALAYCHTHNVMHRDLKPENILIFKNIDTRTGKGDLEVKLTDFGWSCIKQDKPRFTLCGTVSYMAPEQSTDNGKGYDGSAETWAFGVLLYELVVGLSEEEEQEKVDLLALSKDLTKNDPRALRNMRFRRNANPEIFDLCRKILVEEADKRIKFESIKYHPFFNQDYSNQTRAPK</sequence>
<evidence type="ECO:0000256" key="10">
    <source>
        <dbReference type="RuleBase" id="RU000304"/>
    </source>
</evidence>
<dbReference type="InterPro" id="IPR008271">
    <property type="entry name" value="Ser/Thr_kinase_AS"/>
</dbReference>
<dbReference type="STRING" id="478820.A0A196SB91"/>
<dbReference type="GO" id="GO:0005524">
    <property type="term" value="F:ATP binding"/>
    <property type="evidence" value="ECO:0007669"/>
    <property type="project" value="UniProtKB-UniRule"/>
</dbReference>
<evidence type="ECO:0000313" key="12">
    <source>
        <dbReference type="EMBL" id="OAO14288.1"/>
    </source>
</evidence>
<evidence type="ECO:0000256" key="2">
    <source>
        <dbReference type="ARBA" id="ARBA00022679"/>
    </source>
</evidence>
<dbReference type="InterPro" id="IPR030616">
    <property type="entry name" value="Aur-like"/>
</dbReference>
<evidence type="ECO:0000256" key="3">
    <source>
        <dbReference type="ARBA" id="ARBA00022741"/>
    </source>
</evidence>
<keyword evidence="13" id="KW-1185">Reference proteome</keyword>
<dbReference type="Pfam" id="PF00069">
    <property type="entry name" value="Pkinase"/>
    <property type="match status" value="1"/>
</dbReference>
<dbReference type="SMART" id="SM00220">
    <property type="entry name" value="S_TKc"/>
    <property type="match status" value="1"/>
</dbReference>
<dbReference type="InterPro" id="IPR000719">
    <property type="entry name" value="Prot_kinase_dom"/>
</dbReference>
<evidence type="ECO:0000256" key="5">
    <source>
        <dbReference type="ARBA" id="ARBA00022840"/>
    </source>
</evidence>
<dbReference type="EMBL" id="LXWW01000264">
    <property type="protein sequence ID" value="OAO14288.1"/>
    <property type="molecule type" value="Genomic_DNA"/>
</dbReference>
<feature type="active site" description="Proton acceptor" evidence="6">
    <location>
        <position position="138"/>
    </location>
</feature>